<dbReference type="PROSITE" id="PS00108">
    <property type="entry name" value="PROTEIN_KINASE_ST"/>
    <property type="match status" value="1"/>
</dbReference>
<evidence type="ECO:0000313" key="13">
    <source>
        <dbReference type="EMBL" id="CAD9362638.1"/>
    </source>
</evidence>
<dbReference type="PANTHER" id="PTHR24349">
    <property type="entry name" value="SERINE/THREONINE-PROTEIN KINASE"/>
    <property type="match status" value="1"/>
</dbReference>
<keyword evidence="6" id="KW-0418">Kinase</keyword>
<feature type="domain" description="Protein kinase" evidence="11">
    <location>
        <begin position="1"/>
        <end position="245"/>
    </location>
</feature>
<evidence type="ECO:0000256" key="10">
    <source>
        <dbReference type="SAM" id="MobiDB-lite"/>
    </source>
</evidence>
<evidence type="ECO:0000259" key="12">
    <source>
        <dbReference type="PROSITE" id="PS50222"/>
    </source>
</evidence>
<dbReference type="InterPro" id="IPR018247">
    <property type="entry name" value="EF_Hand_1_Ca_BS"/>
</dbReference>
<dbReference type="Gene3D" id="1.10.510.10">
    <property type="entry name" value="Transferase(Phosphotransferase) domain 1"/>
    <property type="match status" value="1"/>
</dbReference>
<dbReference type="PROSITE" id="PS00018">
    <property type="entry name" value="EF_HAND_1"/>
    <property type="match status" value="2"/>
</dbReference>
<feature type="compositionally biased region" description="Acidic residues" evidence="10">
    <location>
        <begin position="425"/>
        <end position="438"/>
    </location>
</feature>
<dbReference type="SUPFAM" id="SSF56112">
    <property type="entry name" value="Protein kinase-like (PK-like)"/>
    <property type="match status" value="1"/>
</dbReference>
<comment type="similarity">
    <text evidence="9">Belongs to the protein kinase superfamily. Ser/Thr protein kinase family. CDPK subfamily.</text>
</comment>
<keyword evidence="7" id="KW-0106">Calcium</keyword>
<dbReference type="Pfam" id="PF13499">
    <property type="entry name" value="EF-hand_7"/>
    <property type="match status" value="2"/>
</dbReference>
<dbReference type="GO" id="GO:0005524">
    <property type="term" value="F:ATP binding"/>
    <property type="evidence" value="ECO:0007669"/>
    <property type="project" value="UniProtKB-KW"/>
</dbReference>
<dbReference type="PROSITE" id="PS50222">
    <property type="entry name" value="EF_HAND_2"/>
    <property type="match status" value="3"/>
</dbReference>
<dbReference type="FunFam" id="1.10.238.10:FF:000003">
    <property type="entry name" value="Calmodulin A"/>
    <property type="match status" value="1"/>
</dbReference>
<reference evidence="14" key="1">
    <citation type="submission" date="2021-01" db="EMBL/GenBank/DDBJ databases">
        <authorList>
            <person name="Corre E."/>
            <person name="Pelletier E."/>
            <person name="Niang G."/>
            <person name="Scheremetjew M."/>
            <person name="Finn R."/>
            <person name="Kale V."/>
            <person name="Holt S."/>
            <person name="Cochrane G."/>
            <person name="Meng A."/>
            <person name="Brown T."/>
            <person name="Cohen L."/>
        </authorList>
    </citation>
    <scope>NUCLEOTIDE SEQUENCE</scope>
    <source>
        <strain evidence="14">Grunow 1884</strain>
    </source>
</reference>
<evidence type="ECO:0000313" key="14">
    <source>
        <dbReference type="EMBL" id="CAD9362658.1"/>
    </source>
</evidence>
<evidence type="ECO:0000256" key="4">
    <source>
        <dbReference type="ARBA" id="ARBA00022737"/>
    </source>
</evidence>
<sequence length="467" mass="52449">MTPTPKNSKEKANVQYALKSIHFDRVRDPTFLSEMKNEIDLLKRLDHPNVVRAVETFDYKSQIFMVLELCSGGDLHSRDPYNENDACRIICSVLNAVEYMHGRYVTHRDLKYENIMFTSNRPDADVKIIDFGLSEKYGKSDPNSRKGGVGTIFTMAPEAFSGNYEFKSDVWSVGVIAFMLLSSQIPFYAKDKPKVVRKILTCRYRMKEKAWKNVSDAARDFVKSLLKVDPETHPSAIFALQDPWLEFVLQEGATAPEDVLRNIQKSMCKYAGYSTLKKLALMVVSHKSTSKEIGSLGKAFHQFDANRDGFITFEEFEEGLGVDCGYDLEELMEMFHGADLDGTGVLHYTEFLAATIEARGVIGRERLAEAFDRLDSDDSGYISTENLREILGHLPNDLIDEIIEEADLNNDHQISYDEFLAMWEGDGEEDDGGDDGDEMGSGGVKGKVLLNNGNSAIMTESETSAES</sequence>
<evidence type="ECO:0000259" key="11">
    <source>
        <dbReference type="PROSITE" id="PS50011"/>
    </source>
</evidence>
<dbReference type="Gene3D" id="1.10.238.10">
    <property type="entry name" value="EF-hand"/>
    <property type="match status" value="2"/>
</dbReference>
<dbReference type="SMART" id="SM00220">
    <property type="entry name" value="S_TKc"/>
    <property type="match status" value="1"/>
</dbReference>
<feature type="domain" description="EF-hand" evidence="12">
    <location>
        <begin position="291"/>
        <end position="326"/>
    </location>
</feature>
<dbReference type="InterPro" id="IPR011992">
    <property type="entry name" value="EF-hand-dom_pair"/>
</dbReference>
<dbReference type="CDD" id="cd00051">
    <property type="entry name" value="EFh"/>
    <property type="match status" value="2"/>
</dbReference>
<dbReference type="InterPro" id="IPR002048">
    <property type="entry name" value="EF_hand_dom"/>
</dbReference>
<dbReference type="EMBL" id="HBGO01039527">
    <property type="protein sequence ID" value="CAD9362638.1"/>
    <property type="molecule type" value="Transcribed_RNA"/>
</dbReference>
<dbReference type="InterPro" id="IPR008271">
    <property type="entry name" value="Ser/Thr_kinase_AS"/>
</dbReference>
<keyword evidence="8" id="KW-0067">ATP-binding</keyword>
<evidence type="ECO:0000256" key="5">
    <source>
        <dbReference type="ARBA" id="ARBA00022741"/>
    </source>
</evidence>
<evidence type="ECO:0000256" key="9">
    <source>
        <dbReference type="ARBA" id="ARBA00024334"/>
    </source>
</evidence>
<feature type="domain" description="EF-hand" evidence="12">
    <location>
        <begin position="362"/>
        <end position="397"/>
    </location>
</feature>
<evidence type="ECO:0000256" key="6">
    <source>
        <dbReference type="ARBA" id="ARBA00022777"/>
    </source>
</evidence>
<dbReference type="InterPro" id="IPR011009">
    <property type="entry name" value="Kinase-like_dom_sf"/>
</dbReference>
<keyword evidence="4" id="KW-0677">Repeat</keyword>
<evidence type="ECO:0000256" key="3">
    <source>
        <dbReference type="ARBA" id="ARBA00022679"/>
    </source>
</evidence>
<dbReference type="PROSITE" id="PS50011">
    <property type="entry name" value="PROTEIN_KINASE_DOM"/>
    <property type="match status" value="1"/>
</dbReference>
<protein>
    <submittedName>
        <fullName evidence="14">Uncharacterized protein</fullName>
    </submittedName>
</protein>
<organism evidence="14">
    <name type="scientific">Trieres chinensis</name>
    <name type="common">Marine centric diatom</name>
    <name type="synonym">Odontella sinensis</name>
    <dbReference type="NCBI Taxonomy" id="1514140"/>
    <lineage>
        <taxon>Eukaryota</taxon>
        <taxon>Sar</taxon>
        <taxon>Stramenopiles</taxon>
        <taxon>Ochrophyta</taxon>
        <taxon>Bacillariophyta</taxon>
        <taxon>Mediophyceae</taxon>
        <taxon>Biddulphiophycidae</taxon>
        <taxon>Eupodiscales</taxon>
        <taxon>Parodontellaceae</taxon>
        <taxon>Trieres</taxon>
    </lineage>
</organism>
<dbReference type="InterPro" id="IPR000719">
    <property type="entry name" value="Prot_kinase_dom"/>
</dbReference>
<dbReference type="AlphaFoldDB" id="A0A6U1ZVH7"/>
<dbReference type="SUPFAM" id="SSF47473">
    <property type="entry name" value="EF-hand"/>
    <property type="match status" value="1"/>
</dbReference>
<dbReference type="SMART" id="SM00054">
    <property type="entry name" value="EFh"/>
    <property type="match status" value="4"/>
</dbReference>
<evidence type="ECO:0000256" key="2">
    <source>
        <dbReference type="ARBA" id="ARBA00022527"/>
    </source>
</evidence>
<dbReference type="EMBL" id="HBGO01039538">
    <property type="protein sequence ID" value="CAD9362658.1"/>
    <property type="molecule type" value="Transcribed_RNA"/>
</dbReference>
<comment type="cofactor">
    <cofactor evidence="1">
        <name>Mg(2+)</name>
        <dbReference type="ChEBI" id="CHEBI:18420"/>
    </cofactor>
</comment>
<name>A0A6U1ZVH7_TRICV</name>
<keyword evidence="3" id="KW-0808">Transferase</keyword>
<evidence type="ECO:0000256" key="1">
    <source>
        <dbReference type="ARBA" id="ARBA00001946"/>
    </source>
</evidence>
<gene>
    <name evidence="13" type="ORF">OSIN01602_LOCUS22913</name>
    <name evidence="14" type="ORF">OSIN01602_LOCUS22923</name>
</gene>
<proteinExistence type="inferred from homology"/>
<dbReference type="Gene3D" id="3.30.200.20">
    <property type="entry name" value="Phosphorylase Kinase, domain 1"/>
    <property type="match status" value="1"/>
</dbReference>
<evidence type="ECO:0000256" key="8">
    <source>
        <dbReference type="ARBA" id="ARBA00022840"/>
    </source>
</evidence>
<dbReference type="GO" id="GO:0004674">
    <property type="term" value="F:protein serine/threonine kinase activity"/>
    <property type="evidence" value="ECO:0007669"/>
    <property type="project" value="UniProtKB-KW"/>
</dbReference>
<dbReference type="InterPro" id="IPR050205">
    <property type="entry name" value="CDPK_Ser/Thr_kinases"/>
</dbReference>
<dbReference type="GO" id="GO:0005509">
    <property type="term" value="F:calcium ion binding"/>
    <property type="evidence" value="ECO:0007669"/>
    <property type="project" value="InterPro"/>
</dbReference>
<feature type="region of interest" description="Disordered" evidence="10">
    <location>
        <begin position="424"/>
        <end position="467"/>
    </location>
</feature>
<evidence type="ECO:0000256" key="7">
    <source>
        <dbReference type="ARBA" id="ARBA00022837"/>
    </source>
</evidence>
<dbReference type="Pfam" id="PF00069">
    <property type="entry name" value="Pkinase"/>
    <property type="match status" value="1"/>
</dbReference>
<feature type="compositionally biased region" description="Polar residues" evidence="10">
    <location>
        <begin position="451"/>
        <end position="467"/>
    </location>
</feature>
<keyword evidence="2" id="KW-0723">Serine/threonine-protein kinase</keyword>
<keyword evidence="5" id="KW-0547">Nucleotide-binding</keyword>
<feature type="domain" description="EF-hand" evidence="12">
    <location>
        <begin position="399"/>
        <end position="429"/>
    </location>
</feature>
<accession>A0A6U1ZVH7</accession>